<dbReference type="EMBL" id="JBHUJB010000076">
    <property type="protein sequence ID" value="MFD2160310.1"/>
    <property type="molecule type" value="Genomic_DNA"/>
</dbReference>
<accession>A0ABW4ZEI7</accession>
<dbReference type="RefSeq" id="WP_377088439.1">
    <property type="nucleotide sequence ID" value="NZ_JBHSJL010000014.1"/>
</dbReference>
<organism evidence="1 2">
    <name type="scientific">Rubritalea tangerina</name>
    <dbReference type="NCBI Taxonomy" id="430798"/>
    <lineage>
        <taxon>Bacteria</taxon>
        <taxon>Pseudomonadati</taxon>
        <taxon>Verrucomicrobiota</taxon>
        <taxon>Verrucomicrobiia</taxon>
        <taxon>Verrucomicrobiales</taxon>
        <taxon>Rubritaleaceae</taxon>
        <taxon>Rubritalea</taxon>
    </lineage>
</organism>
<sequence length="197" mass="22785">MEKETLFELAIEKVDAANAMDPRMWVYEGKSYPQELFFSEQHTKWVLELDADASEALLLASRTQHVCRWEIPRKSYPMDRTGYLTWRSDLKKFHAQRAGEILTQVGYGSEMVERVQALNLKKNMRKDTECQMLEDALCLTFMEHQFDDLIASTEEGKMIKIVQKTWGKMSEQGRERALQLDLSESALSVVKKALEAA</sequence>
<dbReference type="Proteomes" id="UP001597389">
    <property type="component" value="Unassembled WGS sequence"/>
</dbReference>
<keyword evidence="2" id="KW-1185">Reference proteome</keyword>
<proteinExistence type="predicted"/>
<dbReference type="InterPro" id="IPR025255">
    <property type="entry name" value="DUF4202"/>
</dbReference>
<protein>
    <submittedName>
        <fullName evidence="1">DUF4202 domain-containing protein</fullName>
    </submittedName>
</protein>
<gene>
    <name evidence="1" type="ORF">ACFSW8_15510</name>
</gene>
<dbReference type="Pfam" id="PF13875">
    <property type="entry name" value="DUF4202"/>
    <property type="match status" value="1"/>
</dbReference>
<evidence type="ECO:0000313" key="2">
    <source>
        <dbReference type="Proteomes" id="UP001597389"/>
    </source>
</evidence>
<dbReference type="PANTHER" id="PTHR41729:SF1">
    <property type="entry name" value="GLUTAMYL-TRNA SYNTHETASE"/>
    <property type="match status" value="1"/>
</dbReference>
<comment type="caution">
    <text evidence="1">The sequence shown here is derived from an EMBL/GenBank/DDBJ whole genome shotgun (WGS) entry which is preliminary data.</text>
</comment>
<reference evidence="2" key="1">
    <citation type="journal article" date="2019" name="Int. J. Syst. Evol. Microbiol.">
        <title>The Global Catalogue of Microorganisms (GCM) 10K type strain sequencing project: providing services to taxonomists for standard genome sequencing and annotation.</title>
        <authorList>
            <consortium name="The Broad Institute Genomics Platform"/>
            <consortium name="The Broad Institute Genome Sequencing Center for Infectious Disease"/>
            <person name="Wu L."/>
            <person name="Ma J."/>
        </authorList>
    </citation>
    <scope>NUCLEOTIDE SEQUENCE [LARGE SCALE GENOMIC DNA]</scope>
    <source>
        <strain evidence="2">CCUG 57942</strain>
    </source>
</reference>
<name>A0ABW4ZEI7_9BACT</name>
<evidence type="ECO:0000313" key="1">
    <source>
        <dbReference type="EMBL" id="MFD2160310.1"/>
    </source>
</evidence>
<dbReference type="PANTHER" id="PTHR41729">
    <property type="entry name" value="GLUTAMYL-TRNA SYNTHETASE"/>
    <property type="match status" value="1"/>
</dbReference>